<comment type="subcellular location">
    <subcellularLocation>
        <location evidence="1 9 11">Nucleus</location>
    </subcellularLocation>
</comment>
<dbReference type="InterPro" id="IPR050453">
    <property type="entry name" value="LIM_Homeobox_TF"/>
</dbReference>
<dbReference type="PANTHER" id="PTHR24208:SF168">
    <property type="entry name" value="PROTEIN APTEROUS"/>
    <property type="match status" value="1"/>
</dbReference>
<keyword evidence="3" id="KW-0677">Repeat</keyword>
<evidence type="ECO:0000256" key="3">
    <source>
        <dbReference type="ARBA" id="ARBA00022737"/>
    </source>
</evidence>
<evidence type="ECO:0000256" key="5">
    <source>
        <dbReference type="ARBA" id="ARBA00023038"/>
    </source>
</evidence>
<dbReference type="Pfam" id="PF00412">
    <property type="entry name" value="LIM"/>
    <property type="match status" value="2"/>
</dbReference>
<dbReference type="SUPFAM" id="SSF46689">
    <property type="entry name" value="Homeodomain-like"/>
    <property type="match status" value="1"/>
</dbReference>
<keyword evidence="8 9" id="KW-0539">Nucleus</keyword>
<name>A0A4Z2D7F4_SCHJA</name>
<evidence type="ECO:0000259" key="14">
    <source>
        <dbReference type="PROSITE" id="PS50071"/>
    </source>
</evidence>
<keyword evidence="7 9" id="KW-0371">Homeobox</keyword>
<evidence type="ECO:0000256" key="11">
    <source>
        <dbReference type="RuleBase" id="RU000682"/>
    </source>
</evidence>
<dbReference type="InterPro" id="IPR001781">
    <property type="entry name" value="Znf_LIM"/>
</dbReference>
<evidence type="ECO:0000256" key="8">
    <source>
        <dbReference type="ARBA" id="ARBA00023242"/>
    </source>
</evidence>
<keyword evidence="5 10" id="KW-0440">LIM domain</keyword>
<dbReference type="STRING" id="6182.A0A4Z2D7F4"/>
<proteinExistence type="predicted"/>
<evidence type="ECO:0000313" key="16">
    <source>
        <dbReference type="Proteomes" id="UP000311919"/>
    </source>
</evidence>
<feature type="domain" description="Homeobox" evidence="14">
    <location>
        <begin position="647"/>
        <end position="707"/>
    </location>
</feature>
<feature type="domain" description="LIM zinc-binding" evidence="13">
    <location>
        <begin position="237"/>
        <end position="302"/>
    </location>
</feature>
<evidence type="ECO:0000259" key="13">
    <source>
        <dbReference type="PROSITE" id="PS50023"/>
    </source>
</evidence>
<feature type="compositionally biased region" description="Low complexity" evidence="12">
    <location>
        <begin position="713"/>
        <end position="732"/>
    </location>
</feature>
<dbReference type="GO" id="GO:0000977">
    <property type="term" value="F:RNA polymerase II transcription regulatory region sequence-specific DNA binding"/>
    <property type="evidence" value="ECO:0007669"/>
    <property type="project" value="TreeGrafter"/>
</dbReference>
<organism evidence="15 16">
    <name type="scientific">Schistosoma japonicum</name>
    <name type="common">Blood fluke</name>
    <dbReference type="NCBI Taxonomy" id="6182"/>
    <lineage>
        <taxon>Eukaryota</taxon>
        <taxon>Metazoa</taxon>
        <taxon>Spiralia</taxon>
        <taxon>Lophotrochozoa</taxon>
        <taxon>Platyhelminthes</taxon>
        <taxon>Trematoda</taxon>
        <taxon>Digenea</taxon>
        <taxon>Strigeidida</taxon>
        <taxon>Schistosomatoidea</taxon>
        <taxon>Schistosomatidae</taxon>
        <taxon>Schistosoma</taxon>
    </lineage>
</organism>
<evidence type="ECO:0000256" key="6">
    <source>
        <dbReference type="ARBA" id="ARBA00023125"/>
    </source>
</evidence>
<dbReference type="EMBL" id="SKCS01000225">
    <property type="protein sequence ID" value="TNN12431.1"/>
    <property type="molecule type" value="Genomic_DNA"/>
</dbReference>
<gene>
    <name evidence="15" type="ORF">EWB00_003714</name>
</gene>
<dbReference type="GO" id="GO:0000981">
    <property type="term" value="F:DNA-binding transcription factor activity, RNA polymerase II-specific"/>
    <property type="evidence" value="ECO:0007669"/>
    <property type="project" value="TreeGrafter"/>
</dbReference>
<dbReference type="SMART" id="SM00132">
    <property type="entry name" value="LIM"/>
    <property type="match status" value="2"/>
</dbReference>
<dbReference type="Proteomes" id="UP000311919">
    <property type="component" value="Unassembled WGS sequence"/>
</dbReference>
<keyword evidence="4 10" id="KW-0862">Zinc</keyword>
<evidence type="ECO:0000313" key="15">
    <source>
        <dbReference type="EMBL" id="TNN12431.1"/>
    </source>
</evidence>
<feature type="region of interest" description="Disordered" evidence="12">
    <location>
        <begin position="708"/>
        <end position="732"/>
    </location>
</feature>
<evidence type="ECO:0000256" key="2">
    <source>
        <dbReference type="ARBA" id="ARBA00022723"/>
    </source>
</evidence>
<dbReference type="Pfam" id="PF00046">
    <property type="entry name" value="Homeodomain"/>
    <property type="match status" value="1"/>
</dbReference>
<dbReference type="InterPro" id="IPR009057">
    <property type="entry name" value="Homeodomain-like_sf"/>
</dbReference>
<dbReference type="PROSITE" id="PS50071">
    <property type="entry name" value="HOMEOBOX_2"/>
    <property type="match status" value="1"/>
</dbReference>
<dbReference type="GO" id="GO:0030182">
    <property type="term" value="P:neuron differentiation"/>
    <property type="evidence" value="ECO:0007669"/>
    <property type="project" value="TreeGrafter"/>
</dbReference>
<comment type="caution">
    <text evidence="15">The sequence shown here is derived from an EMBL/GenBank/DDBJ whole genome shotgun (WGS) entry which is preliminary data.</text>
</comment>
<dbReference type="OrthoDB" id="9990008at2759"/>
<dbReference type="GO" id="GO:0046872">
    <property type="term" value="F:metal ion binding"/>
    <property type="evidence" value="ECO:0007669"/>
    <property type="project" value="UniProtKB-KW"/>
</dbReference>
<reference evidence="15 16" key="1">
    <citation type="submission" date="2019-03" db="EMBL/GenBank/DDBJ databases">
        <title>An improved genome assembly of the fluke Schistosoma japonicum.</title>
        <authorList>
            <person name="Hu W."/>
            <person name="Luo F."/>
            <person name="Yin M."/>
            <person name="Mo X."/>
            <person name="Sun C."/>
            <person name="Wu Q."/>
            <person name="Zhu B."/>
            <person name="Xiang M."/>
            <person name="Wang J."/>
            <person name="Wang Y."/>
            <person name="Zhang T."/>
            <person name="Xu B."/>
            <person name="Zheng H."/>
            <person name="Feng Z."/>
        </authorList>
    </citation>
    <scope>NUCLEOTIDE SEQUENCE [LARGE SCALE GENOMIC DNA]</scope>
    <source>
        <strain evidence="15">HuSjv2</strain>
        <tissue evidence="15">Worms</tissue>
    </source>
</reference>
<keyword evidence="2 10" id="KW-0479">Metal-binding</keyword>
<protein>
    <submittedName>
        <fullName evidence="15">Protein apterous</fullName>
    </submittedName>
</protein>
<feature type="domain" description="LIM zinc-binding" evidence="13">
    <location>
        <begin position="170"/>
        <end position="232"/>
    </location>
</feature>
<evidence type="ECO:0000256" key="1">
    <source>
        <dbReference type="ARBA" id="ARBA00004123"/>
    </source>
</evidence>
<accession>A0A4Z2D7F4</accession>
<dbReference type="CDD" id="cd00086">
    <property type="entry name" value="homeodomain"/>
    <property type="match status" value="1"/>
</dbReference>
<keyword evidence="6 9" id="KW-0238">DNA-binding</keyword>
<dbReference type="AlphaFoldDB" id="A0A4Z2D7F4"/>
<dbReference type="PANTHER" id="PTHR24208">
    <property type="entry name" value="LIM/HOMEOBOX PROTEIN LHX"/>
    <property type="match status" value="1"/>
</dbReference>
<evidence type="ECO:0000256" key="7">
    <source>
        <dbReference type="ARBA" id="ARBA00023155"/>
    </source>
</evidence>
<evidence type="ECO:0000256" key="10">
    <source>
        <dbReference type="PROSITE-ProRule" id="PRU00125"/>
    </source>
</evidence>
<dbReference type="Gene3D" id="1.10.10.60">
    <property type="entry name" value="Homeodomain-like"/>
    <property type="match status" value="1"/>
</dbReference>
<dbReference type="FunFam" id="1.10.10.60:FF:000027">
    <property type="entry name" value="LIM/homeobox protein Lhx9"/>
    <property type="match status" value="1"/>
</dbReference>
<dbReference type="PROSITE" id="PS00478">
    <property type="entry name" value="LIM_DOMAIN_1"/>
    <property type="match status" value="2"/>
</dbReference>
<dbReference type="PROSITE" id="PS50023">
    <property type="entry name" value="LIM_DOMAIN_2"/>
    <property type="match status" value="2"/>
</dbReference>
<dbReference type="SMART" id="SM00389">
    <property type="entry name" value="HOX"/>
    <property type="match status" value="1"/>
</dbReference>
<evidence type="ECO:0000256" key="12">
    <source>
        <dbReference type="SAM" id="MobiDB-lite"/>
    </source>
</evidence>
<evidence type="ECO:0000256" key="4">
    <source>
        <dbReference type="ARBA" id="ARBA00022833"/>
    </source>
</evidence>
<dbReference type="InterPro" id="IPR001356">
    <property type="entry name" value="HD"/>
</dbReference>
<dbReference type="Gene3D" id="2.10.110.10">
    <property type="entry name" value="Cysteine Rich Protein"/>
    <property type="match status" value="2"/>
</dbReference>
<dbReference type="GO" id="GO:0005634">
    <property type="term" value="C:nucleus"/>
    <property type="evidence" value="ECO:0007669"/>
    <property type="project" value="UniProtKB-SubCell"/>
</dbReference>
<sequence length="957" mass="108340">MLSTECATLESSTSQSHSFNKQYLCDNQSNLTNNFISDANANSLLKQFPFSMRSFLTTASHLPYSSCTPLSSLPLSSITAQKLSNTEIIQEEVMHSDNHQLHPSECKLSLMSPYQLTDNHVQLSSTTEIYVPSTSITEKKYPDTTKSNDSNRTVIKRTKDCQNIHQGLAKDCTGCNQPIIEKVYLGLSDGQLWHINCLNCHTCGKCLDKETSCFNRYGQIYCREDYEQVFGSLKFRSVCTHCRQLINPNELVIRSINQMVFHSECFCCNICRRILKCGDRYELDNINNHPVCWDHRKQRCDHHLNSVLGYMRQHETINCSTENNQRDIEKTKEMSNQIYSAHENTCLKLFNDSGVLFDRDTNHDAEDLPAESFLSINNVEPCNRLHLIDYGDQKQKSSVKSYGDKQLYKDEKCDRIRSYFIPMIGKLNPSIELLSNDLSHRPIHYLPPPTHQLSQTNSSDSSCNLMDKSLCKVESCSFNERLQSSRETLCSPYQSSTASASPYSLSLFPSCTPIKTVSSYPSSTSCISFTSASIPNFANTSVTLLSIPSLSSSSSPTPLSSGNKFIHKHLNISPLNYSPLLSGNDSSSLIDLMDSNNPLQANTPIDSNILLQHTQQKRNRKRRSGIHHVFDDNCINSGTNFYLGITTRQKRMRTSFKHHQLRTMKAYFSINHNPDVKDLKVLTEKTGLSKRVLQVWFQNARAKYRRNLVRQESTPTSVSNSNNNNNLSSSLITSSNGGLSEIMGNSISECDSQSSQINPDDFTMSQTTLSSTSLHKNNMVQDFGDDIEDEEEDGLDEVNDTDDKIGLNKVIGVLNKYEHQTKHNIQEIQCDSSNLIKFEDNPNCSYYQSHRLTNELHKLTSHNENDRLTQQQQQSSINFSSFTTPINASILHPSYVDNNMLISQDNNKNDNLLHTNKIHDNQLTTNVINYATKQNNNFILSNKCRTVNGFTLTGIHS</sequence>
<evidence type="ECO:0000256" key="9">
    <source>
        <dbReference type="PROSITE-ProRule" id="PRU00108"/>
    </source>
</evidence>
<feature type="DNA-binding region" description="Homeobox" evidence="9">
    <location>
        <begin position="649"/>
        <end position="708"/>
    </location>
</feature>
<dbReference type="SUPFAM" id="SSF57716">
    <property type="entry name" value="Glucocorticoid receptor-like (DNA-binding domain)"/>
    <property type="match status" value="1"/>
</dbReference>
<keyword evidence="16" id="KW-1185">Reference proteome</keyword>